<feature type="domain" description="UBX" evidence="3">
    <location>
        <begin position="594"/>
        <end position="671"/>
    </location>
</feature>
<name>A0AAV3YPG2_9GAST</name>
<dbReference type="PANTHER" id="PTHR23322">
    <property type="entry name" value="FAS-ASSOCIATED PROTEIN"/>
    <property type="match status" value="1"/>
</dbReference>
<dbReference type="InterPro" id="IPR006577">
    <property type="entry name" value="UAS"/>
</dbReference>
<dbReference type="InterPro" id="IPR001012">
    <property type="entry name" value="UBX_dom"/>
</dbReference>
<dbReference type="CDD" id="cd02958">
    <property type="entry name" value="UAS"/>
    <property type="match status" value="1"/>
</dbReference>
<protein>
    <submittedName>
        <fullName evidence="4">Ubx domain-containing protein 7-like</fullName>
    </submittedName>
</protein>
<dbReference type="AlphaFoldDB" id="A0AAV3YPG2"/>
<dbReference type="PANTHER" id="PTHR23322:SF6">
    <property type="entry name" value="UBX DOMAIN-CONTAINING PROTEIN 7"/>
    <property type="match status" value="1"/>
</dbReference>
<dbReference type="Proteomes" id="UP000735302">
    <property type="component" value="Unassembled WGS sequence"/>
</dbReference>
<accession>A0AAV3YPG2</accession>
<dbReference type="GO" id="GO:0043130">
    <property type="term" value="F:ubiquitin binding"/>
    <property type="evidence" value="ECO:0007669"/>
    <property type="project" value="TreeGrafter"/>
</dbReference>
<feature type="compositionally biased region" description="Acidic residues" evidence="1">
    <location>
        <begin position="536"/>
        <end position="555"/>
    </location>
</feature>
<keyword evidence="2" id="KW-0732">Signal</keyword>
<dbReference type="InterPro" id="IPR036249">
    <property type="entry name" value="Thioredoxin-like_sf"/>
</dbReference>
<evidence type="ECO:0000259" key="3">
    <source>
        <dbReference type="PROSITE" id="PS50033"/>
    </source>
</evidence>
<dbReference type="SUPFAM" id="SSF52833">
    <property type="entry name" value="Thioredoxin-like"/>
    <property type="match status" value="1"/>
</dbReference>
<dbReference type="CDD" id="cd01773">
    <property type="entry name" value="UBX_UBXN7"/>
    <property type="match status" value="1"/>
</dbReference>
<sequence>MKLITWLSWIVLLYPGAERSVAVNLLEACAGNLDLAVGMHMDNGHQAGPSTAADSIDDNSISAVEDAGVRAPIPQRTEVLVEDDSNKLAFRMRRPRRFARSVFDGFRDFQTESYNFDESIKGKRLSKKRNLEDLFRPPVDMTHKGTFQSARDFGSTKNKWLLVNVQNVQEFPCQLLNRDVWSNQDARALIKDSFVFWQVYNDSEEGKRFMQFYKLSQWPYVAVIDPFTGESQVVWNKIEDGNVFCELAKDFLSVCPVPDSSQLPSAAKRQKREPSIVDASEQEQLEAAIQASLAETQKKADAPQYVYSSDSEADIIADSENDNEETFSDSDDVIVSTSPPSAEAASTNGVSRSKKSSPSSCALSSQAASKNSPRNKHMVNTARNTPSSSSSTSNRHKKLQSTLTPLSSSSHPSSSIGASASSSSLSSNRGKKLTSVLNNSEIKIIHEDGIDNDEDGPEYNVSEDEEDPRASAVWAASGPSTSTSSSSHLLSHQQGLRQTADHALAFSPPEMSEDNSLLDMLGTREAEVSTPQICTLDEDDDDDDDNDKDANDDNSADTKSQDSSDQDVKIKMSDCSTKDRGLGGENWKLYWGNLNDPSSKIMLRFPDNKREQVELPCSSQLKALSIFCAARGYPAKDYELVTNFPRKKLSQMAAGTTLKEAGLFPQDTVFVQDV</sequence>
<gene>
    <name evidence="4" type="ORF">PoB_001094300</name>
</gene>
<dbReference type="InterPro" id="IPR050730">
    <property type="entry name" value="UBX_domain-protein"/>
</dbReference>
<evidence type="ECO:0000256" key="1">
    <source>
        <dbReference type="SAM" id="MobiDB-lite"/>
    </source>
</evidence>
<feature type="compositionally biased region" description="Low complexity" evidence="1">
    <location>
        <begin position="356"/>
        <end position="370"/>
    </location>
</feature>
<dbReference type="GO" id="GO:0043161">
    <property type="term" value="P:proteasome-mediated ubiquitin-dependent protein catabolic process"/>
    <property type="evidence" value="ECO:0007669"/>
    <property type="project" value="TreeGrafter"/>
</dbReference>
<feature type="compositionally biased region" description="Acidic residues" evidence="1">
    <location>
        <begin position="450"/>
        <end position="467"/>
    </location>
</feature>
<dbReference type="PROSITE" id="PS50033">
    <property type="entry name" value="UBX"/>
    <property type="match status" value="1"/>
</dbReference>
<dbReference type="InterPro" id="IPR029071">
    <property type="entry name" value="Ubiquitin-like_domsf"/>
</dbReference>
<feature type="compositionally biased region" description="Low complexity" evidence="1">
    <location>
        <begin position="401"/>
        <end position="427"/>
    </location>
</feature>
<dbReference type="PROSITE" id="PS50330">
    <property type="entry name" value="UIM"/>
    <property type="match status" value="1"/>
</dbReference>
<dbReference type="GO" id="GO:0005634">
    <property type="term" value="C:nucleus"/>
    <property type="evidence" value="ECO:0007669"/>
    <property type="project" value="TreeGrafter"/>
</dbReference>
<dbReference type="EMBL" id="BLXT01001319">
    <property type="protein sequence ID" value="GFN84437.1"/>
    <property type="molecule type" value="Genomic_DNA"/>
</dbReference>
<dbReference type="Pfam" id="PF13899">
    <property type="entry name" value="Thioredoxin_7"/>
    <property type="match status" value="1"/>
</dbReference>
<reference evidence="4 5" key="1">
    <citation type="journal article" date="2021" name="Elife">
        <title>Chloroplast acquisition without the gene transfer in kleptoplastic sea slugs, Plakobranchus ocellatus.</title>
        <authorList>
            <person name="Maeda T."/>
            <person name="Takahashi S."/>
            <person name="Yoshida T."/>
            <person name="Shimamura S."/>
            <person name="Takaki Y."/>
            <person name="Nagai Y."/>
            <person name="Toyoda A."/>
            <person name="Suzuki Y."/>
            <person name="Arimoto A."/>
            <person name="Ishii H."/>
            <person name="Satoh N."/>
            <person name="Nishiyama T."/>
            <person name="Hasebe M."/>
            <person name="Maruyama T."/>
            <person name="Minagawa J."/>
            <person name="Obokata J."/>
            <person name="Shigenobu S."/>
        </authorList>
    </citation>
    <scope>NUCLEOTIDE SEQUENCE [LARGE SCALE GENOMIC DNA]</scope>
</reference>
<keyword evidence="5" id="KW-1185">Reference proteome</keyword>
<dbReference type="SMART" id="SM00594">
    <property type="entry name" value="UAS"/>
    <property type="match status" value="1"/>
</dbReference>
<feature type="chain" id="PRO_5043472642" evidence="2">
    <location>
        <begin position="20"/>
        <end position="674"/>
    </location>
</feature>
<dbReference type="SMART" id="SM00166">
    <property type="entry name" value="UBX"/>
    <property type="match status" value="1"/>
</dbReference>
<evidence type="ECO:0000313" key="5">
    <source>
        <dbReference type="Proteomes" id="UP000735302"/>
    </source>
</evidence>
<feature type="compositionally biased region" description="Low complexity" evidence="1">
    <location>
        <begin position="336"/>
        <end position="347"/>
    </location>
</feature>
<proteinExistence type="predicted"/>
<evidence type="ECO:0000256" key="2">
    <source>
        <dbReference type="SAM" id="SignalP"/>
    </source>
</evidence>
<feature type="compositionally biased region" description="Acidic residues" evidence="1">
    <location>
        <begin position="322"/>
        <end position="332"/>
    </location>
</feature>
<feature type="region of interest" description="Disordered" evidence="1">
    <location>
        <begin position="528"/>
        <end position="575"/>
    </location>
</feature>
<feature type="signal peptide" evidence="2">
    <location>
        <begin position="1"/>
        <end position="19"/>
    </location>
</feature>
<dbReference type="InterPro" id="IPR003903">
    <property type="entry name" value="UIM_dom"/>
</dbReference>
<dbReference type="Pfam" id="PF00789">
    <property type="entry name" value="UBX"/>
    <property type="match status" value="1"/>
</dbReference>
<dbReference type="Gene3D" id="3.40.30.10">
    <property type="entry name" value="Glutaredoxin"/>
    <property type="match status" value="1"/>
</dbReference>
<feature type="compositionally biased region" description="Basic and acidic residues" evidence="1">
    <location>
        <begin position="559"/>
        <end position="575"/>
    </location>
</feature>
<organism evidence="4 5">
    <name type="scientific">Plakobranchus ocellatus</name>
    <dbReference type="NCBI Taxonomy" id="259542"/>
    <lineage>
        <taxon>Eukaryota</taxon>
        <taxon>Metazoa</taxon>
        <taxon>Spiralia</taxon>
        <taxon>Lophotrochozoa</taxon>
        <taxon>Mollusca</taxon>
        <taxon>Gastropoda</taxon>
        <taxon>Heterobranchia</taxon>
        <taxon>Euthyneura</taxon>
        <taxon>Panpulmonata</taxon>
        <taxon>Sacoglossa</taxon>
        <taxon>Placobranchoidea</taxon>
        <taxon>Plakobranchidae</taxon>
        <taxon>Plakobranchus</taxon>
    </lineage>
</organism>
<evidence type="ECO:0000313" key="4">
    <source>
        <dbReference type="EMBL" id="GFN84437.1"/>
    </source>
</evidence>
<dbReference type="SUPFAM" id="SSF54236">
    <property type="entry name" value="Ubiquitin-like"/>
    <property type="match status" value="1"/>
</dbReference>
<feature type="compositionally biased region" description="Low complexity" evidence="1">
    <location>
        <begin position="480"/>
        <end position="492"/>
    </location>
</feature>
<dbReference type="Gene3D" id="3.10.20.90">
    <property type="entry name" value="Phosphatidylinositol 3-kinase Catalytic Subunit, Chain A, domain 1"/>
    <property type="match status" value="1"/>
</dbReference>
<feature type="region of interest" description="Disordered" evidence="1">
    <location>
        <begin position="322"/>
        <end position="496"/>
    </location>
</feature>
<comment type="caution">
    <text evidence="4">The sequence shown here is derived from an EMBL/GenBank/DDBJ whole genome shotgun (WGS) entry which is preliminary data.</text>
</comment>